<keyword evidence="5" id="KW-1185">Reference proteome</keyword>
<dbReference type="PANTHER" id="PTHR42911:SF2">
    <property type="entry name" value="PROHIBITIN FAMILY PROTEIN"/>
    <property type="match status" value="1"/>
</dbReference>
<protein>
    <submittedName>
        <fullName evidence="4">Band 7 protein</fullName>
    </submittedName>
</protein>
<accession>A0A3G8F2T6</accession>
<evidence type="ECO:0000256" key="2">
    <source>
        <dbReference type="SAM" id="Phobius"/>
    </source>
</evidence>
<keyword evidence="2" id="KW-1133">Transmembrane helix</keyword>
<keyword evidence="2" id="KW-0472">Membrane</keyword>
<organism evidence="4 5">
    <name type="scientific">Escherichia phage Skarpretter</name>
    <dbReference type="NCBI Taxonomy" id="2488654"/>
    <lineage>
        <taxon>Viruses</taxon>
        <taxon>Duplodnaviria</taxon>
        <taxon>Heunggongvirae</taxon>
        <taxon>Uroviricota</taxon>
        <taxon>Caudoviricetes</taxon>
        <taxon>Skarprettervirus</taxon>
        <taxon>Skarprettervirus skarpretter</taxon>
    </lineage>
</organism>
<dbReference type="GO" id="GO:0016020">
    <property type="term" value="C:membrane"/>
    <property type="evidence" value="ECO:0007669"/>
    <property type="project" value="InterPro"/>
</dbReference>
<dbReference type="RefSeq" id="YP_009816876.1">
    <property type="nucleotide sequence ID" value="NC_048112.1"/>
</dbReference>
<dbReference type="InterPro" id="IPR036013">
    <property type="entry name" value="Band_7/SPFH_dom_sf"/>
</dbReference>
<feature type="domain" description="Band 7" evidence="3">
    <location>
        <begin position="23"/>
        <end position="185"/>
    </location>
</feature>
<keyword evidence="2" id="KW-0812">Transmembrane</keyword>
<reference evidence="5" key="1">
    <citation type="submission" date="2018-10" db="EMBL/GenBank/DDBJ databases">
        <authorList>
            <person name="Olsen N.S."/>
            <person name="Kot W."/>
            <person name="Hansen L.H."/>
        </authorList>
    </citation>
    <scope>NUCLEOTIDE SEQUENCE [LARGE SCALE GENOMIC DNA]</scope>
</reference>
<dbReference type="GeneID" id="55008188"/>
<evidence type="ECO:0000259" key="3">
    <source>
        <dbReference type="SMART" id="SM00244"/>
    </source>
</evidence>
<proteinExistence type="predicted"/>
<dbReference type="CDD" id="cd03401">
    <property type="entry name" value="SPFH_prohibitin"/>
    <property type="match status" value="1"/>
</dbReference>
<dbReference type="SMART" id="SM00244">
    <property type="entry name" value="PHB"/>
    <property type="match status" value="1"/>
</dbReference>
<keyword evidence="1" id="KW-0175">Coiled coil</keyword>
<evidence type="ECO:0000313" key="5">
    <source>
        <dbReference type="Proteomes" id="UP000279721"/>
    </source>
</evidence>
<sequence>MKLKIVGGGLILLIIIGLMAALGSWYIIDQGERGVILRNGKVIGTAEPGLHFKTPFLDSVEKISVQQNTRVFEKGNGNSRDQQHATVRYSVTYSIPAASVGYIYSEYRTAENAVERIIDRQAPARFQSAFGKYTAADSVIKRDALAADFQKGLQASVSKAFTIDSVQIENVQFSKEYNDKIEENMKAEIEIRTQQQNLQKEQISADIARTKAKGAADAKRANAQAEADAIKMKGDAEAAAIKAKSEALQANPQLVEYTKADKWDGKLPATMIPGAATPMISVK</sequence>
<dbReference type="InterPro" id="IPR001107">
    <property type="entry name" value="Band_7"/>
</dbReference>
<feature type="transmembrane region" description="Helical" evidence="2">
    <location>
        <begin position="6"/>
        <end position="28"/>
    </location>
</feature>
<dbReference type="EMBL" id="MK105855">
    <property type="protein sequence ID" value="AZF88643.1"/>
    <property type="molecule type" value="Genomic_DNA"/>
</dbReference>
<dbReference type="PANTHER" id="PTHR42911">
    <property type="entry name" value="MODULATOR OF FTSH PROTEASE HFLC"/>
    <property type="match status" value="1"/>
</dbReference>
<dbReference type="SUPFAM" id="SSF117892">
    <property type="entry name" value="Band 7/SPFH domain"/>
    <property type="match status" value="1"/>
</dbReference>
<evidence type="ECO:0000256" key="1">
    <source>
        <dbReference type="SAM" id="Coils"/>
    </source>
</evidence>
<feature type="coiled-coil region" evidence="1">
    <location>
        <begin position="177"/>
        <end position="204"/>
    </location>
</feature>
<dbReference type="Gene3D" id="3.30.479.30">
    <property type="entry name" value="Band 7 domain"/>
    <property type="match status" value="1"/>
</dbReference>
<dbReference type="Pfam" id="PF01145">
    <property type="entry name" value="Band_7"/>
    <property type="match status" value="1"/>
</dbReference>
<dbReference type="KEGG" id="vg:55008188"/>
<dbReference type="InterPro" id="IPR000163">
    <property type="entry name" value="Prohibitin"/>
</dbReference>
<dbReference type="Proteomes" id="UP000279721">
    <property type="component" value="Segment"/>
</dbReference>
<name>A0A3G8F2T6_9CAUD</name>
<evidence type="ECO:0000313" key="4">
    <source>
        <dbReference type="EMBL" id="AZF88643.1"/>
    </source>
</evidence>